<dbReference type="Proteomes" id="UP000708208">
    <property type="component" value="Unassembled WGS sequence"/>
</dbReference>
<feature type="region of interest" description="Disordered" evidence="1">
    <location>
        <begin position="26"/>
        <end position="68"/>
    </location>
</feature>
<feature type="chain" id="PRO_5035222866" description="Transmembrane protein" evidence="2">
    <location>
        <begin position="29"/>
        <end position="68"/>
    </location>
</feature>
<sequence>MSISHRRDPRGLGIGITLFLILSGLSISSPSGNTRPKRNTKNSSATSGGQPQQSQREYPKRDRYRRAH</sequence>
<evidence type="ECO:0000313" key="4">
    <source>
        <dbReference type="Proteomes" id="UP000708208"/>
    </source>
</evidence>
<dbReference type="AlphaFoldDB" id="A0A8J2L948"/>
<gene>
    <name evidence="3" type="ORF">AFUS01_LOCUS28658</name>
</gene>
<organism evidence="3 4">
    <name type="scientific">Allacma fusca</name>
    <dbReference type="NCBI Taxonomy" id="39272"/>
    <lineage>
        <taxon>Eukaryota</taxon>
        <taxon>Metazoa</taxon>
        <taxon>Ecdysozoa</taxon>
        <taxon>Arthropoda</taxon>
        <taxon>Hexapoda</taxon>
        <taxon>Collembola</taxon>
        <taxon>Symphypleona</taxon>
        <taxon>Sminthuridae</taxon>
        <taxon>Allacma</taxon>
    </lineage>
</organism>
<keyword evidence="2" id="KW-0732">Signal</keyword>
<dbReference type="EMBL" id="CAJVCH010412015">
    <property type="protein sequence ID" value="CAG7818134.1"/>
    <property type="molecule type" value="Genomic_DNA"/>
</dbReference>
<name>A0A8J2L948_9HEXA</name>
<evidence type="ECO:0000313" key="3">
    <source>
        <dbReference type="EMBL" id="CAG7818134.1"/>
    </source>
</evidence>
<evidence type="ECO:0008006" key="5">
    <source>
        <dbReference type="Google" id="ProtNLM"/>
    </source>
</evidence>
<protein>
    <recommendedName>
        <fullName evidence="5">Transmembrane protein</fullName>
    </recommendedName>
</protein>
<accession>A0A8J2L948</accession>
<feature type="signal peptide" evidence="2">
    <location>
        <begin position="1"/>
        <end position="28"/>
    </location>
</feature>
<reference evidence="3" key="1">
    <citation type="submission" date="2021-06" db="EMBL/GenBank/DDBJ databases">
        <authorList>
            <person name="Hodson N. C."/>
            <person name="Mongue J. A."/>
            <person name="Jaron S. K."/>
        </authorList>
    </citation>
    <scope>NUCLEOTIDE SEQUENCE</scope>
</reference>
<evidence type="ECO:0000256" key="1">
    <source>
        <dbReference type="SAM" id="MobiDB-lite"/>
    </source>
</evidence>
<keyword evidence="4" id="KW-1185">Reference proteome</keyword>
<feature type="compositionally biased region" description="Polar residues" evidence="1">
    <location>
        <begin position="41"/>
        <end position="56"/>
    </location>
</feature>
<comment type="caution">
    <text evidence="3">The sequence shown here is derived from an EMBL/GenBank/DDBJ whole genome shotgun (WGS) entry which is preliminary data.</text>
</comment>
<proteinExistence type="predicted"/>
<evidence type="ECO:0000256" key="2">
    <source>
        <dbReference type="SAM" id="SignalP"/>
    </source>
</evidence>